<proteinExistence type="predicted"/>
<sequence length="528" mass="57509">MASFFRSTIMRRGGDAASAAQSPNLEAQRRQPEVEEQQQRQEERSRGSFPLSRRFMPALFTGGRSNDTEGREPVGSEEDGSRRADDDGPKTPQLPSMHPACLGLPTNNIGRTWTRESSGPLLPSHHETAPPQPPPPPPPPPSSSAESPASRRSSVSSLANTAQYPGVATPPPARQRSESGGRRRFEGPDPAELHLAALADSGSRRHRHRPRRRRQDERTQSGSRRNGGHRKRGAGDKEAPGSFLFCFPWLRSRRMRAQILKCFVSGLVMVATLSVYLALSMGQRITTSESTILLILIVLFATIILCHGLVRIFLLVTQRRRRGADAGDPESRGGSSASSRHHQHQQHPYYLGNNQQQQQQMAEVMAPGGYAVPRRPIRVVLARDEEAAGREAEMAKLKPPAYGAWRESVRVDPNRFYWQRIDGGHHHHQQAPGSGSSSESSSDGPDYPETRPGSAGSRTADRPPSYASDDGVAYVVEARPRSIAPLSDVAGSGPSSVSGSSSYYGASERRGPRGSSSGGTAWPTRSAR</sequence>
<protein>
    <submittedName>
        <fullName evidence="3">Uncharacterized protein</fullName>
    </submittedName>
</protein>
<name>A0ABY0GU96_9PEZI</name>
<feature type="compositionally biased region" description="Basic and acidic residues" evidence="1">
    <location>
        <begin position="27"/>
        <end position="46"/>
    </location>
</feature>
<gene>
    <name evidence="3" type="ORF">DL762_009236</name>
</gene>
<feature type="region of interest" description="Disordered" evidence="1">
    <location>
        <begin position="324"/>
        <end position="345"/>
    </location>
</feature>
<feature type="compositionally biased region" description="Basic and acidic residues" evidence="1">
    <location>
        <begin position="175"/>
        <end position="187"/>
    </location>
</feature>
<feature type="compositionally biased region" description="Low complexity" evidence="1">
    <location>
        <begin position="487"/>
        <end position="506"/>
    </location>
</feature>
<feature type="compositionally biased region" description="Low complexity" evidence="1">
    <location>
        <begin position="143"/>
        <end position="157"/>
    </location>
</feature>
<dbReference type="EMBL" id="QJNS01000458">
    <property type="protein sequence ID" value="RYO77483.1"/>
    <property type="molecule type" value="Genomic_DNA"/>
</dbReference>
<feature type="compositionally biased region" description="Low complexity" evidence="1">
    <location>
        <begin position="433"/>
        <end position="444"/>
    </location>
</feature>
<feature type="compositionally biased region" description="Basic residues" evidence="1">
    <location>
        <begin position="204"/>
        <end position="213"/>
    </location>
</feature>
<dbReference type="Proteomes" id="UP000294003">
    <property type="component" value="Unassembled WGS sequence"/>
</dbReference>
<keyword evidence="4" id="KW-1185">Reference proteome</keyword>
<feature type="region of interest" description="Disordered" evidence="1">
    <location>
        <begin position="424"/>
        <end position="528"/>
    </location>
</feature>
<feature type="transmembrane region" description="Helical" evidence="2">
    <location>
        <begin position="259"/>
        <end position="279"/>
    </location>
</feature>
<evidence type="ECO:0000313" key="3">
    <source>
        <dbReference type="EMBL" id="RYO77483.1"/>
    </source>
</evidence>
<keyword evidence="2" id="KW-0472">Membrane</keyword>
<accession>A0ABY0GU96</accession>
<keyword evidence="2" id="KW-0812">Transmembrane</keyword>
<evidence type="ECO:0000256" key="2">
    <source>
        <dbReference type="SAM" id="Phobius"/>
    </source>
</evidence>
<comment type="caution">
    <text evidence="3">The sequence shown here is derived from an EMBL/GenBank/DDBJ whole genome shotgun (WGS) entry which is preliminary data.</text>
</comment>
<evidence type="ECO:0000313" key="4">
    <source>
        <dbReference type="Proteomes" id="UP000294003"/>
    </source>
</evidence>
<feature type="region of interest" description="Disordered" evidence="1">
    <location>
        <begin position="1"/>
        <end position="236"/>
    </location>
</feature>
<keyword evidence="2" id="KW-1133">Transmembrane helix</keyword>
<feature type="compositionally biased region" description="Polar residues" evidence="1">
    <location>
        <begin position="105"/>
        <end position="117"/>
    </location>
</feature>
<evidence type="ECO:0000256" key="1">
    <source>
        <dbReference type="SAM" id="MobiDB-lite"/>
    </source>
</evidence>
<feature type="compositionally biased region" description="Basic and acidic residues" evidence="1">
    <location>
        <begin position="66"/>
        <end position="89"/>
    </location>
</feature>
<feature type="transmembrane region" description="Helical" evidence="2">
    <location>
        <begin position="291"/>
        <end position="314"/>
    </location>
</feature>
<organism evidence="3 4">
    <name type="scientific">Monosporascus cannonballus</name>
    <dbReference type="NCBI Taxonomy" id="155416"/>
    <lineage>
        <taxon>Eukaryota</taxon>
        <taxon>Fungi</taxon>
        <taxon>Dikarya</taxon>
        <taxon>Ascomycota</taxon>
        <taxon>Pezizomycotina</taxon>
        <taxon>Sordariomycetes</taxon>
        <taxon>Xylariomycetidae</taxon>
        <taxon>Xylariales</taxon>
        <taxon>Xylariales incertae sedis</taxon>
        <taxon>Monosporascus</taxon>
    </lineage>
</organism>
<feature type="compositionally biased region" description="Pro residues" evidence="1">
    <location>
        <begin position="130"/>
        <end position="142"/>
    </location>
</feature>
<reference evidence="3 4" key="1">
    <citation type="submission" date="2018-06" db="EMBL/GenBank/DDBJ databases">
        <title>Complete Genomes of Monosporascus.</title>
        <authorList>
            <person name="Robinson A.J."/>
            <person name="Natvig D.O."/>
        </authorList>
    </citation>
    <scope>NUCLEOTIDE SEQUENCE [LARGE SCALE GENOMIC DNA]</scope>
    <source>
        <strain evidence="3 4">CBS 609.92</strain>
    </source>
</reference>